<dbReference type="Proteomes" id="UP000270025">
    <property type="component" value="Chromosome"/>
</dbReference>
<evidence type="ECO:0000313" key="2">
    <source>
        <dbReference type="Proteomes" id="UP000270025"/>
    </source>
</evidence>
<proteinExistence type="predicted"/>
<organism evidence="1 2">
    <name type="scientific">Streptococcus viridans</name>
    <dbReference type="NCBI Taxonomy" id="78535"/>
    <lineage>
        <taxon>Bacteria</taxon>
        <taxon>Bacillati</taxon>
        <taxon>Bacillota</taxon>
        <taxon>Bacilli</taxon>
        <taxon>Lactobacillales</taxon>
        <taxon>Streptococcaceae</taxon>
        <taxon>Streptococcus</taxon>
    </lineage>
</organism>
<name>A0A3S4MR27_9STRE</name>
<protein>
    <submittedName>
        <fullName evidence="1">Uncharacterized protein</fullName>
    </submittedName>
</protein>
<dbReference type="AlphaFoldDB" id="A0A3S4MR27"/>
<keyword evidence="2" id="KW-1185">Reference proteome</keyword>
<sequence length="76" mass="9037">MNKELTYEISSHFIEQKRITIKNQSKTRRLCKVMVNHKLFKILLLAPNEKETLVYEKPEGIEIIEMTDLTESEENK</sequence>
<dbReference type="KEGG" id="svf:NCTC3166_00325"/>
<dbReference type="RefSeq" id="WP_126403736.1">
    <property type="nucleotide sequence ID" value="NZ_LR134266.1"/>
</dbReference>
<accession>A0A3S4MR27</accession>
<reference evidence="1 2" key="1">
    <citation type="submission" date="2018-12" db="EMBL/GenBank/DDBJ databases">
        <authorList>
            <consortium name="Pathogen Informatics"/>
        </authorList>
    </citation>
    <scope>NUCLEOTIDE SEQUENCE [LARGE SCALE GENOMIC DNA]</scope>
    <source>
        <strain evidence="1 2">NCTC3166</strain>
    </source>
</reference>
<dbReference type="EMBL" id="LR134266">
    <property type="protein sequence ID" value="VED66539.1"/>
    <property type="molecule type" value="Genomic_DNA"/>
</dbReference>
<gene>
    <name evidence="1" type="ORF">NCTC3166_00325</name>
</gene>
<evidence type="ECO:0000313" key="1">
    <source>
        <dbReference type="EMBL" id="VED66539.1"/>
    </source>
</evidence>